<keyword evidence="7" id="KW-1185">Reference proteome</keyword>
<dbReference type="GO" id="GO:0005524">
    <property type="term" value="F:ATP binding"/>
    <property type="evidence" value="ECO:0007669"/>
    <property type="project" value="UniProtKB-KW"/>
</dbReference>
<dbReference type="EMBL" id="BAAALX010000010">
    <property type="protein sequence ID" value="GAA1517733.1"/>
    <property type="molecule type" value="Genomic_DNA"/>
</dbReference>
<protein>
    <submittedName>
        <fullName evidence="6">ABC-F family ATP-binding cassette domain-containing protein</fullName>
    </submittedName>
</protein>
<evidence type="ECO:0000256" key="4">
    <source>
        <dbReference type="SAM" id="MobiDB-lite"/>
    </source>
</evidence>
<evidence type="ECO:0000256" key="3">
    <source>
        <dbReference type="ARBA" id="ARBA00022840"/>
    </source>
</evidence>
<dbReference type="Proteomes" id="UP001500177">
    <property type="component" value="Unassembled WGS sequence"/>
</dbReference>
<name>A0ABN2AFZ0_9MICO</name>
<feature type="domain" description="ABC transporter" evidence="5">
    <location>
        <begin position="21"/>
        <end position="269"/>
    </location>
</feature>
<dbReference type="Pfam" id="PF00005">
    <property type="entry name" value="ABC_tran"/>
    <property type="match status" value="2"/>
</dbReference>
<comment type="caution">
    <text evidence="6">The sequence shown here is derived from an EMBL/GenBank/DDBJ whole genome shotgun (WGS) entry which is preliminary data.</text>
</comment>
<organism evidence="6 7">
    <name type="scientific">Brevibacterium permense</name>
    <dbReference type="NCBI Taxonomy" id="234834"/>
    <lineage>
        <taxon>Bacteria</taxon>
        <taxon>Bacillati</taxon>
        <taxon>Actinomycetota</taxon>
        <taxon>Actinomycetes</taxon>
        <taxon>Micrococcales</taxon>
        <taxon>Brevibacteriaceae</taxon>
        <taxon>Brevibacterium</taxon>
    </lineage>
</organism>
<evidence type="ECO:0000259" key="5">
    <source>
        <dbReference type="PROSITE" id="PS50893"/>
    </source>
</evidence>
<dbReference type="SUPFAM" id="SSF52540">
    <property type="entry name" value="P-loop containing nucleoside triphosphate hydrolases"/>
    <property type="match status" value="2"/>
</dbReference>
<evidence type="ECO:0000313" key="7">
    <source>
        <dbReference type="Proteomes" id="UP001500177"/>
    </source>
</evidence>
<evidence type="ECO:0000313" key="6">
    <source>
        <dbReference type="EMBL" id="GAA1517733.1"/>
    </source>
</evidence>
<keyword evidence="2" id="KW-0547">Nucleotide-binding</keyword>
<reference evidence="6 7" key="1">
    <citation type="journal article" date="2019" name="Int. J. Syst. Evol. Microbiol.">
        <title>The Global Catalogue of Microorganisms (GCM) 10K type strain sequencing project: providing services to taxonomists for standard genome sequencing and annotation.</title>
        <authorList>
            <consortium name="The Broad Institute Genomics Platform"/>
            <consortium name="The Broad Institute Genome Sequencing Center for Infectious Disease"/>
            <person name="Wu L."/>
            <person name="Ma J."/>
        </authorList>
    </citation>
    <scope>NUCLEOTIDE SEQUENCE [LARGE SCALE GENOMIC DNA]</scope>
    <source>
        <strain evidence="6 7">JCM 13318</strain>
    </source>
</reference>
<feature type="compositionally biased region" description="Acidic residues" evidence="4">
    <location>
        <begin position="348"/>
        <end position="360"/>
    </location>
</feature>
<dbReference type="PANTHER" id="PTHR19211:SF14">
    <property type="entry name" value="ATP-BINDING CASSETTE SUB-FAMILY F MEMBER 1"/>
    <property type="match status" value="1"/>
</dbReference>
<dbReference type="InterPro" id="IPR003593">
    <property type="entry name" value="AAA+_ATPase"/>
</dbReference>
<accession>A0ABN2AFZ0</accession>
<dbReference type="PROSITE" id="PS50893">
    <property type="entry name" value="ABC_TRANSPORTER_2"/>
    <property type="match status" value="2"/>
</dbReference>
<sequence>MPKSTSSSPELALPAGSAAHIRANDIHIMRGDREILTGLDLTVSAGSRLAVVGENGSGKTTLLHVLAGTLPPDQGVLRRSGTVTLLEQALDADDNRTVGDLINESLRQEKAALAALDAAGEALAREEPGADEAFTHALDLATRLDAWDGERRIDAALAGLSACSDRRRSLASLSVGQRYRVRLAVVLGSSTDILLLDEPTNHLDAQSLAFLTERLRTRPGGFALVSHDRALLHDVADEFLDLDPSRDGRPRNYSGGYRGWVAGKRRDREKWEQDYLAEVAEHTRLIEAADDARSRLSTGWRPPKGTGKHTRATRTAGVVQTFNRRVEDLERHAVEVPEPPLRLQWPDMPDEPETADEGFETDSGSLLTAESVTVEGRMRQTVSLNIDPGDRLLITGANGTGKSTLLDVLTGRLEPSSGQVRRHPQARVELLSQEVPEWNADDTAARVFEDCSLKASLSGDLTLQDLGLLSADDSTTPVRRLSQGQQRRLQLAMCLAVAPDVLILDEPTNHLSASLVDELTESFGTASAALIVVTHDRQMLADLADWPRLDIGRAAVGDRAH</sequence>
<dbReference type="RefSeq" id="WP_173155069.1">
    <property type="nucleotide sequence ID" value="NZ_BAAALX010000010.1"/>
</dbReference>
<dbReference type="InterPro" id="IPR027417">
    <property type="entry name" value="P-loop_NTPase"/>
</dbReference>
<keyword evidence="1" id="KW-0677">Repeat</keyword>
<dbReference type="Gene3D" id="3.40.50.300">
    <property type="entry name" value="P-loop containing nucleotide triphosphate hydrolases"/>
    <property type="match status" value="2"/>
</dbReference>
<dbReference type="InterPro" id="IPR003439">
    <property type="entry name" value="ABC_transporter-like_ATP-bd"/>
</dbReference>
<gene>
    <name evidence="6" type="ORF">GCM10009690_20990</name>
</gene>
<feature type="domain" description="ABC transporter" evidence="5">
    <location>
        <begin position="361"/>
        <end position="560"/>
    </location>
</feature>
<dbReference type="PROSITE" id="PS00211">
    <property type="entry name" value="ABC_TRANSPORTER_1"/>
    <property type="match status" value="1"/>
</dbReference>
<evidence type="ECO:0000256" key="2">
    <source>
        <dbReference type="ARBA" id="ARBA00022741"/>
    </source>
</evidence>
<dbReference type="InterPro" id="IPR017871">
    <property type="entry name" value="ABC_transporter-like_CS"/>
</dbReference>
<evidence type="ECO:0000256" key="1">
    <source>
        <dbReference type="ARBA" id="ARBA00022737"/>
    </source>
</evidence>
<keyword evidence="3 6" id="KW-0067">ATP-binding</keyword>
<dbReference type="SMART" id="SM00382">
    <property type="entry name" value="AAA"/>
    <property type="match status" value="2"/>
</dbReference>
<dbReference type="InterPro" id="IPR050611">
    <property type="entry name" value="ABCF"/>
</dbReference>
<feature type="region of interest" description="Disordered" evidence="4">
    <location>
        <begin position="341"/>
        <end position="361"/>
    </location>
</feature>
<proteinExistence type="predicted"/>
<dbReference type="PANTHER" id="PTHR19211">
    <property type="entry name" value="ATP-BINDING TRANSPORT PROTEIN-RELATED"/>
    <property type="match status" value="1"/>
</dbReference>